<dbReference type="InterPro" id="IPR010488">
    <property type="entry name" value="Zeta_toxin_domain"/>
</dbReference>
<keyword evidence="1" id="KW-0547">Nucleotide-binding</keyword>
<gene>
    <name evidence="4" type="ORF">FYJ30_01655</name>
</gene>
<protein>
    <submittedName>
        <fullName evidence="4">AAA family ATPase</fullName>
    </submittedName>
</protein>
<dbReference type="InterPro" id="IPR027417">
    <property type="entry name" value="P-loop_NTPase"/>
</dbReference>
<proteinExistence type="predicted"/>
<evidence type="ECO:0000313" key="5">
    <source>
        <dbReference type="Proteomes" id="UP000460950"/>
    </source>
</evidence>
<dbReference type="AlphaFoldDB" id="A0A7K0JAT1"/>
<accession>A0A7K0JAT1</accession>
<keyword evidence="2" id="KW-0067">ATP-binding</keyword>
<dbReference type="Pfam" id="PF06414">
    <property type="entry name" value="Zeta_toxin"/>
    <property type="match status" value="1"/>
</dbReference>
<sequence>MEEKRPTLCIVAGPNGSGKTSTTMQLLHYEWTENSLYINPDNIAQEQFGDWNSPDAVMKAAELATKMRYECLEKRIDFVFETVFSSDEKLDFVRKAKENNFFVRIFFVCTESPEINVKRITQRYLNGGHEVPISKVVSRYYKSLLNMGKALSLVDRVYVYDNSVENQMPQLLFRTVDGSLYKQYVEEFPEWAQSLLQ</sequence>
<evidence type="ECO:0000256" key="2">
    <source>
        <dbReference type="ARBA" id="ARBA00022840"/>
    </source>
</evidence>
<evidence type="ECO:0000259" key="3">
    <source>
        <dbReference type="Pfam" id="PF06414"/>
    </source>
</evidence>
<dbReference type="Proteomes" id="UP000460950">
    <property type="component" value="Unassembled WGS sequence"/>
</dbReference>
<evidence type="ECO:0000256" key="1">
    <source>
        <dbReference type="ARBA" id="ARBA00022741"/>
    </source>
</evidence>
<name>A0A7K0JAT1_PHOVU</name>
<dbReference type="RefSeq" id="WP_025019464.1">
    <property type="nucleotide sequence ID" value="NZ_JBCHCS010000011.1"/>
</dbReference>
<dbReference type="EMBL" id="VULU01000002">
    <property type="protein sequence ID" value="MSS47077.1"/>
    <property type="molecule type" value="Genomic_DNA"/>
</dbReference>
<dbReference type="GO" id="GO:0016301">
    <property type="term" value="F:kinase activity"/>
    <property type="evidence" value="ECO:0007669"/>
    <property type="project" value="InterPro"/>
</dbReference>
<comment type="caution">
    <text evidence="4">The sequence shown here is derived from an EMBL/GenBank/DDBJ whole genome shotgun (WGS) entry which is preliminary data.</text>
</comment>
<dbReference type="GO" id="GO:0005524">
    <property type="term" value="F:ATP binding"/>
    <property type="evidence" value="ECO:0007669"/>
    <property type="project" value="UniProtKB-KW"/>
</dbReference>
<dbReference type="Gene3D" id="3.40.50.300">
    <property type="entry name" value="P-loop containing nucleotide triphosphate hydrolases"/>
    <property type="match status" value="1"/>
</dbReference>
<organism evidence="4 5">
    <name type="scientific">Phocaeicola vulgatus</name>
    <name type="common">Bacteroides vulgatus</name>
    <dbReference type="NCBI Taxonomy" id="821"/>
    <lineage>
        <taxon>Bacteria</taxon>
        <taxon>Pseudomonadati</taxon>
        <taxon>Bacteroidota</taxon>
        <taxon>Bacteroidia</taxon>
        <taxon>Bacteroidales</taxon>
        <taxon>Bacteroidaceae</taxon>
        <taxon>Phocaeicola</taxon>
    </lineage>
</organism>
<evidence type="ECO:0000313" key="4">
    <source>
        <dbReference type="EMBL" id="MSS47077.1"/>
    </source>
</evidence>
<dbReference type="PANTHER" id="PTHR39206">
    <property type="entry name" value="SLL8004 PROTEIN"/>
    <property type="match status" value="1"/>
</dbReference>
<reference evidence="4 5" key="1">
    <citation type="submission" date="2019-09" db="EMBL/GenBank/DDBJ databases">
        <title>In-depth cultivation of the pig gut microbiome towards novel bacterial diversity and tailored functional studies.</title>
        <authorList>
            <person name="Wylensek D."/>
            <person name="Hitch T.C.A."/>
            <person name="Clavel T."/>
        </authorList>
    </citation>
    <scope>NUCLEOTIDE SEQUENCE [LARGE SCALE GENOMIC DNA]</scope>
    <source>
        <strain evidence="4 5">WCA-389-WT-3C</strain>
    </source>
</reference>
<feature type="domain" description="Zeta toxin" evidence="3">
    <location>
        <begin position="2"/>
        <end position="163"/>
    </location>
</feature>
<dbReference type="PANTHER" id="PTHR39206:SF1">
    <property type="entry name" value="SLL8004 PROTEIN"/>
    <property type="match status" value="1"/>
</dbReference>
<dbReference type="SUPFAM" id="SSF52540">
    <property type="entry name" value="P-loop containing nucleoside triphosphate hydrolases"/>
    <property type="match status" value="1"/>
</dbReference>